<proteinExistence type="predicted"/>
<accession>A0A3B0WCH9</accession>
<evidence type="ECO:0000256" key="3">
    <source>
        <dbReference type="ARBA" id="ARBA00022603"/>
    </source>
</evidence>
<dbReference type="GO" id="GO:0032259">
    <property type="term" value="P:methylation"/>
    <property type="evidence" value="ECO:0007669"/>
    <property type="project" value="UniProtKB-KW"/>
</dbReference>
<dbReference type="PRINTS" id="PR00996">
    <property type="entry name" value="CHERMTFRASE"/>
</dbReference>
<evidence type="ECO:0000256" key="4">
    <source>
        <dbReference type="ARBA" id="ARBA00022679"/>
    </source>
</evidence>
<evidence type="ECO:0000256" key="5">
    <source>
        <dbReference type="ARBA" id="ARBA00022691"/>
    </source>
</evidence>
<organism evidence="7">
    <name type="scientific">hydrothermal vent metagenome</name>
    <dbReference type="NCBI Taxonomy" id="652676"/>
    <lineage>
        <taxon>unclassified sequences</taxon>
        <taxon>metagenomes</taxon>
        <taxon>ecological metagenomes</taxon>
    </lineage>
</organism>
<feature type="domain" description="CheR-type methyltransferase" evidence="6">
    <location>
        <begin position="1"/>
        <end position="116"/>
    </location>
</feature>
<dbReference type="PANTHER" id="PTHR24422">
    <property type="entry name" value="CHEMOTAXIS PROTEIN METHYLTRANSFERASE"/>
    <property type="match status" value="1"/>
</dbReference>
<dbReference type="InterPro" id="IPR050903">
    <property type="entry name" value="Bact_Chemotaxis_MeTrfase"/>
</dbReference>
<dbReference type="Gene3D" id="1.10.155.10">
    <property type="entry name" value="Chemotaxis receptor methyltransferase CheR, N-terminal domain"/>
    <property type="match status" value="1"/>
</dbReference>
<sequence>MSNEKKALVTSRLDKRLRHHSLATFQEYFDLVIASRQNEERQVAINLLTTNETYFFREPKHFDFLEKEIMTTLTNNRNFRVWSAALSTGKEAYSIAMLLDNIMGFNPWKIFASDISSREPSVDVLFQNMLQIGHGR</sequence>
<dbReference type="InterPro" id="IPR022642">
    <property type="entry name" value="CheR_C"/>
</dbReference>
<evidence type="ECO:0000313" key="7">
    <source>
        <dbReference type="EMBL" id="VAW53011.1"/>
    </source>
</evidence>
<dbReference type="InterPro" id="IPR029063">
    <property type="entry name" value="SAM-dependent_MTases_sf"/>
</dbReference>
<name>A0A3B0WCH9_9ZZZZ</name>
<dbReference type="AlphaFoldDB" id="A0A3B0WCH9"/>
<evidence type="ECO:0000256" key="2">
    <source>
        <dbReference type="ARBA" id="ARBA00012534"/>
    </source>
</evidence>
<reference evidence="7" key="1">
    <citation type="submission" date="2018-06" db="EMBL/GenBank/DDBJ databases">
        <authorList>
            <person name="Zhirakovskaya E."/>
        </authorList>
    </citation>
    <scope>NUCLEOTIDE SEQUENCE</scope>
</reference>
<dbReference type="SUPFAM" id="SSF47757">
    <property type="entry name" value="Chemotaxis receptor methyltransferase CheR, N-terminal domain"/>
    <property type="match status" value="1"/>
</dbReference>
<keyword evidence="5" id="KW-0949">S-adenosyl-L-methionine</keyword>
<dbReference type="Pfam" id="PF01739">
    <property type="entry name" value="CheR"/>
    <property type="match status" value="1"/>
</dbReference>
<dbReference type="InterPro" id="IPR036804">
    <property type="entry name" value="CheR_N_sf"/>
</dbReference>
<keyword evidence="3 7" id="KW-0489">Methyltransferase</keyword>
<dbReference type="SUPFAM" id="SSF53335">
    <property type="entry name" value="S-adenosyl-L-methionine-dependent methyltransferases"/>
    <property type="match status" value="1"/>
</dbReference>
<comment type="catalytic activity">
    <reaction evidence="1">
        <text>L-glutamyl-[protein] + S-adenosyl-L-methionine = [protein]-L-glutamate 5-O-methyl ester + S-adenosyl-L-homocysteine</text>
        <dbReference type="Rhea" id="RHEA:24452"/>
        <dbReference type="Rhea" id="RHEA-COMP:10208"/>
        <dbReference type="Rhea" id="RHEA-COMP:10311"/>
        <dbReference type="ChEBI" id="CHEBI:29973"/>
        <dbReference type="ChEBI" id="CHEBI:57856"/>
        <dbReference type="ChEBI" id="CHEBI:59789"/>
        <dbReference type="ChEBI" id="CHEBI:82795"/>
        <dbReference type="EC" id="2.1.1.80"/>
    </reaction>
</comment>
<gene>
    <name evidence="7" type="ORF">MNBD_GAMMA07-1828</name>
</gene>
<dbReference type="GO" id="GO:0008983">
    <property type="term" value="F:protein-glutamate O-methyltransferase activity"/>
    <property type="evidence" value="ECO:0007669"/>
    <property type="project" value="UniProtKB-EC"/>
</dbReference>
<dbReference type="InterPro" id="IPR022641">
    <property type="entry name" value="CheR_N"/>
</dbReference>
<protein>
    <recommendedName>
        <fullName evidence="2">protein-glutamate O-methyltransferase</fullName>
        <ecNumber evidence="2">2.1.1.80</ecNumber>
    </recommendedName>
</protein>
<dbReference type="EMBL" id="UOFF01000010">
    <property type="protein sequence ID" value="VAW53011.1"/>
    <property type="molecule type" value="Genomic_DNA"/>
</dbReference>
<dbReference type="Gene3D" id="3.40.50.150">
    <property type="entry name" value="Vaccinia Virus protein VP39"/>
    <property type="match status" value="1"/>
</dbReference>
<evidence type="ECO:0000256" key="1">
    <source>
        <dbReference type="ARBA" id="ARBA00001541"/>
    </source>
</evidence>
<dbReference type="Pfam" id="PF03705">
    <property type="entry name" value="CheR_N"/>
    <property type="match status" value="1"/>
</dbReference>
<dbReference type="InterPro" id="IPR000780">
    <property type="entry name" value="CheR_MeTrfase"/>
</dbReference>
<dbReference type="SMART" id="SM00138">
    <property type="entry name" value="MeTrc"/>
    <property type="match status" value="1"/>
</dbReference>
<dbReference type="PANTHER" id="PTHR24422:SF26">
    <property type="entry name" value="CHEMOTAXIS PROTEIN METHYLTRANSFERASE"/>
    <property type="match status" value="1"/>
</dbReference>
<dbReference type="EC" id="2.1.1.80" evidence="2"/>
<evidence type="ECO:0000259" key="6">
    <source>
        <dbReference type="PROSITE" id="PS50123"/>
    </source>
</evidence>
<keyword evidence="4 7" id="KW-0808">Transferase</keyword>
<dbReference type="PROSITE" id="PS50123">
    <property type="entry name" value="CHER"/>
    <property type="match status" value="1"/>
</dbReference>